<comment type="caution">
    <text evidence="3">The sequence shown here is derived from an EMBL/GenBank/DDBJ whole genome shotgun (WGS) entry which is preliminary data.</text>
</comment>
<feature type="compositionally biased region" description="Basic and acidic residues" evidence="2">
    <location>
        <begin position="627"/>
        <end position="636"/>
    </location>
</feature>
<feature type="region of interest" description="Disordered" evidence="2">
    <location>
        <begin position="576"/>
        <end position="750"/>
    </location>
</feature>
<feature type="region of interest" description="Disordered" evidence="2">
    <location>
        <begin position="503"/>
        <end position="557"/>
    </location>
</feature>
<name>A0A7C8K1R8_ORBOL</name>
<evidence type="ECO:0000256" key="1">
    <source>
        <dbReference type="SAM" id="Coils"/>
    </source>
</evidence>
<evidence type="ECO:0000313" key="4">
    <source>
        <dbReference type="Proteomes" id="UP000480548"/>
    </source>
</evidence>
<feature type="compositionally biased region" description="Low complexity" evidence="2">
    <location>
        <begin position="827"/>
        <end position="836"/>
    </location>
</feature>
<proteinExistence type="predicted"/>
<keyword evidence="1" id="KW-0175">Coiled coil</keyword>
<feature type="compositionally biased region" description="Polar residues" evidence="2">
    <location>
        <begin position="1213"/>
        <end position="1224"/>
    </location>
</feature>
<feature type="coiled-coil region" evidence="1">
    <location>
        <begin position="9"/>
        <end position="36"/>
    </location>
</feature>
<evidence type="ECO:0000256" key="2">
    <source>
        <dbReference type="SAM" id="MobiDB-lite"/>
    </source>
</evidence>
<feature type="compositionally biased region" description="Polar residues" evidence="2">
    <location>
        <begin position="615"/>
        <end position="626"/>
    </location>
</feature>
<feature type="compositionally biased region" description="Acidic residues" evidence="2">
    <location>
        <begin position="1171"/>
        <end position="1210"/>
    </location>
</feature>
<feature type="compositionally biased region" description="Basic and acidic residues" evidence="2">
    <location>
        <begin position="1021"/>
        <end position="1031"/>
    </location>
</feature>
<feature type="region of interest" description="Disordered" evidence="2">
    <location>
        <begin position="373"/>
        <end position="393"/>
    </location>
</feature>
<feature type="compositionally biased region" description="Polar residues" evidence="2">
    <location>
        <begin position="656"/>
        <end position="668"/>
    </location>
</feature>
<dbReference type="Proteomes" id="UP000480548">
    <property type="component" value="Unassembled WGS sequence"/>
</dbReference>
<organism evidence="3 4">
    <name type="scientific">Orbilia oligospora</name>
    <name type="common">Nematode-trapping fungus</name>
    <name type="synonym">Arthrobotrys oligospora</name>
    <dbReference type="NCBI Taxonomy" id="2813651"/>
    <lineage>
        <taxon>Eukaryota</taxon>
        <taxon>Fungi</taxon>
        <taxon>Dikarya</taxon>
        <taxon>Ascomycota</taxon>
        <taxon>Pezizomycotina</taxon>
        <taxon>Orbiliomycetes</taxon>
        <taxon>Orbiliales</taxon>
        <taxon>Orbiliaceae</taxon>
        <taxon>Orbilia</taxon>
    </lineage>
</organism>
<sequence>MNLLHEWIKPDLEAELQRLEEASQQLRNQRNSAQINRSRKISKYLRLKAAAKAEYQAQLKSDPKSKPILESIPKPEHCKLSYDDTLVAPIDWSPPRHIQSPLRETKHYVQIVQLTSEVNPEKPFNAVVTDGHVSIPALFKVCSSWTAHPALIETGAVFQLRRYIFRFPGSCSKSWEEGLTRNDQLSLARSSRRGPKRPKSLKYPSIAASIGAYQWENNFLPADGLLLEIEISKIIPTAESQHDISPPSIEDNWKLMDIVNQFPVLPIRIPGLDLWSTEIIEEVAGIWYGEIAWYRFSQSISPRQFRKLPSIKTTFLKRLQTESKIKTAVRRARRNVFESIYHTEGPIRGLFEIRRAYRDLQLLLKNKPQTPVLRIPGTNRPLQNQGYSTSPEEDPEIIFQSQETTTGTPQFATQFPSVRHVSKTRHEKEYRENLDLEKRIARFRYDLDPVECDNFSEIMRTLYVRAQQGDFETGGDTSSVYRHISDFYAMKILAKVEITRVKPQASGIRSSRPSELKKNKKEEPIQKAKKPVEQPRLEAPRRESSIMAPSPRVVDLSGREKLQAALTKIKKQQAIEAAQKASGSPVAVPGSQSRPHSSLAIPASHRKVPEDKSFPQLTKKASSKSLRSQEDARTPVDRASPPPLDGDPMEGVTVHMASQYQDSSNGLQSKMGRLNTRRSMPTLLEGPRAKSGVKLTQNGSSAERKARDRLSHPGLKDSHSPQISAPTPVSRSHIVLDPTPPLPEKGTLRLSRKEIGETLIRKTSAQNDLKQFTPEYGRRTPAVFEKRNGSAPPAPFDSEYEQPPTGLQHPQPRKKMPQLQAMETEKSVSSQLSSHSPPIVVKAEPSDTVPRIASLPGAREASRPDTEMTELPQPEDLLTRLNTMLQLIQNEKDQDKILPERTQVPEDQARELSKHTALWPLPKKELQKHMRAIPNLEPKDIGAPTCRFPEDFEPYNSTIETSTQPGTQANQKRKETADLVTVNQPKNLVPGEQHVFTLTNQSVEDDSDNAPEGWESTPRSKLIDPFDRPNEVFENSDAESLLDSNPPPASSMQSPKISGREQTPKKVKSALVKTNTPVPSLRRLVAEKYTPPVKRIVGVPLPSSPDGDDDLADNMYQKRFTATKNTTKARHQTGDEDDEMEEVQPAHPQQRIANQNAEGHDPHHRHNYAAEQEESEEEEEEEEEGKEVEGDEEYDDEKEDQEEGGEEECEVQVCQTQSSPNLRHQTPRRREPQPDQVVQVTPIAISSSQLGYPGASRSSPNISKRKADQISFSPVKAGSAVSPMIRGPKVLKIDGAEQVMGTLIQRANAAIASSKEGVRQDLNISHADLAKGLPGNQGKVRAMLDQLQEKWFAGLPDSESDLH</sequence>
<evidence type="ECO:0000313" key="3">
    <source>
        <dbReference type="EMBL" id="KAF3146163.1"/>
    </source>
</evidence>
<feature type="compositionally biased region" description="Polar residues" evidence="2">
    <location>
        <begin position="955"/>
        <end position="970"/>
    </location>
</feature>
<feature type="compositionally biased region" description="Basic and acidic residues" evidence="2">
    <location>
        <begin position="512"/>
        <end position="544"/>
    </location>
</feature>
<reference evidence="3 4" key="1">
    <citation type="submission" date="2019-06" db="EMBL/GenBank/DDBJ databases">
        <authorList>
            <person name="Palmer J.M."/>
        </authorList>
    </citation>
    <scope>NUCLEOTIDE SEQUENCE [LARGE SCALE GENOMIC DNA]</scope>
    <source>
        <strain evidence="3 4">TWF703</strain>
    </source>
</reference>
<feature type="compositionally biased region" description="Basic and acidic residues" evidence="2">
    <location>
        <begin position="702"/>
        <end position="719"/>
    </location>
</feature>
<accession>A0A7C8K1R8</accession>
<feature type="region of interest" description="Disordered" evidence="2">
    <location>
        <begin position="775"/>
        <end position="870"/>
    </location>
</feature>
<protein>
    <submittedName>
        <fullName evidence="3">Uncharacterized protein</fullName>
    </submittedName>
</protein>
<feature type="region of interest" description="Disordered" evidence="2">
    <location>
        <begin position="936"/>
        <end position="978"/>
    </location>
</feature>
<feature type="compositionally biased region" description="Polar residues" evidence="2">
    <location>
        <begin position="720"/>
        <end position="730"/>
    </location>
</feature>
<feature type="compositionally biased region" description="Polar residues" evidence="2">
    <location>
        <begin position="380"/>
        <end position="390"/>
    </location>
</feature>
<gene>
    <name evidence="3" type="ORF">TWF703_005710</name>
</gene>
<dbReference type="EMBL" id="WIQZ01000003">
    <property type="protein sequence ID" value="KAF3146163.1"/>
    <property type="molecule type" value="Genomic_DNA"/>
</dbReference>
<feature type="compositionally biased region" description="Polar residues" evidence="2">
    <location>
        <begin position="1236"/>
        <end position="1262"/>
    </location>
</feature>
<feature type="region of interest" description="Disordered" evidence="2">
    <location>
        <begin position="1000"/>
        <end position="1281"/>
    </location>
</feature>